<evidence type="ECO:0000256" key="1">
    <source>
        <dbReference type="ARBA" id="ARBA00022801"/>
    </source>
</evidence>
<protein>
    <submittedName>
        <fullName evidence="3">Glycosyl hydrolase</fullName>
    </submittedName>
</protein>
<reference evidence="3 4" key="1">
    <citation type="submission" date="2019-09" db="EMBL/GenBank/DDBJ databases">
        <title>Draft genome of the ectomycorrhizal ascomycete Sphaerosporella brunnea.</title>
        <authorList>
            <consortium name="DOE Joint Genome Institute"/>
            <person name="Benucci G.M."/>
            <person name="Marozzi G."/>
            <person name="Antonielli L."/>
            <person name="Sanchez S."/>
            <person name="Marco P."/>
            <person name="Wang X."/>
            <person name="Falini L.B."/>
            <person name="Barry K."/>
            <person name="Haridas S."/>
            <person name="Lipzen A."/>
            <person name="Labutti K."/>
            <person name="Grigoriev I.V."/>
            <person name="Murat C."/>
            <person name="Martin F."/>
            <person name="Albertini E."/>
            <person name="Donnini D."/>
            <person name="Bonito G."/>
        </authorList>
    </citation>
    <scope>NUCLEOTIDE SEQUENCE [LARGE SCALE GENOMIC DNA]</scope>
    <source>
        <strain evidence="3 4">Sb_GMNB300</strain>
    </source>
</reference>
<dbReference type="InterPro" id="IPR010905">
    <property type="entry name" value="Glyco_hydro_88"/>
</dbReference>
<dbReference type="Proteomes" id="UP000326924">
    <property type="component" value="Unassembled WGS sequence"/>
</dbReference>
<dbReference type="GO" id="GO:0016787">
    <property type="term" value="F:hydrolase activity"/>
    <property type="evidence" value="ECO:0007669"/>
    <property type="project" value="UniProtKB-KW"/>
</dbReference>
<dbReference type="EMBL" id="VXIS01000029">
    <property type="protein sequence ID" value="KAA8912030.1"/>
    <property type="molecule type" value="Genomic_DNA"/>
</dbReference>
<gene>
    <name evidence="3" type="ORF">FN846DRAFT_808129</name>
</gene>
<evidence type="ECO:0000256" key="2">
    <source>
        <dbReference type="SAM" id="SignalP"/>
    </source>
</evidence>
<name>A0A5J5F6G7_9PEZI</name>
<accession>A0A5J5F6G7</accession>
<dbReference type="OrthoDB" id="540611at2759"/>
<feature type="signal peptide" evidence="2">
    <location>
        <begin position="1"/>
        <end position="25"/>
    </location>
</feature>
<dbReference type="InterPro" id="IPR052043">
    <property type="entry name" value="PolySaccharide_Degr_Enz"/>
</dbReference>
<dbReference type="InterPro" id="IPR008928">
    <property type="entry name" value="6-hairpin_glycosidase_sf"/>
</dbReference>
<dbReference type="GO" id="GO:0005975">
    <property type="term" value="P:carbohydrate metabolic process"/>
    <property type="evidence" value="ECO:0007669"/>
    <property type="project" value="InterPro"/>
</dbReference>
<dbReference type="InterPro" id="IPR012341">
    <property type="entry name" value="6hp_glycosidase-like_sf"/>
</dbReference>
<comment type="caution">
    <text evidence="3">The sequence shown here is derived from an EMBL/GenBank/DDBJ whole genome shotgun (WGS) entry which is preliminary data.</text>
</comment>
<feature type="chain" id="PRO_5023852736" evidence="2">
    <location>
        <begin position="26"/>
        <end position="392"/>
    </location>
</feature>
<keyword evidence="1 3" id="KW-0378">Hydrolase</keyword>
<dbReference type="InParanoid" id="A0A5J5F6G7"/>
<evidence type="ECO:0000313" key="3">
    <source>
        <dbReference type="EMBL" id="KAA8912030.1"/>
    </source>
</evidence>
<sequence>MCRLDTAMALRILGSLCTFAALSVAAKPYSVLMADSVIARNTTLGLDASGAPKTDYQHGVIERALEMVYNATGDSKYYAYQKWGVDNIIDSAGKLLDYSLSDYILDDLRLGQEFLYLWLKTGEAKYKTAANTLRNQLNTQPRNKDGGFWHKLKYPNQMWLDGQYMALPFFAQHTALFAPTNLTALSDIVLQFTDLQIHALNRTSGLLDHGYDASHVAVWADHITGASPHEWIRAMGWYTMALLDVLDYFPKSHPGYAIILGYFKALMPAVVAAADPVTGGWWLVMDQPGRAKNYIESSGTAMFVYSLLKGVRVGFLDKKGGFVEAAEKAYEYMLEAFVVTNEDGTLDWEGTVKVGSLDGAGDYDYYVGVPLQTNDPKGVAAFIFASVEYEQK</sequence>
<proteinExistence type="predicted"/>
<organism evidence="3 4">
    <name type="scientific">Sphaerosporella brunnea</name>
    <dbReference type="NCBI Taxonomy" id="1250544"/>
    <lineage>
        <taxon>Eukaryota</taxon>
        <taxon>Fungi</taxon>
        <taxon>Dikarya</taxon>
        <taxon>Ascomycota</taxon>
        <taxon>Pezizomycotina</taxon>
        <taxon>Pezizomycetes</taxon>
        <taxon>Pezizales</taxon>
        <taxon>Pyronemataceae</taxon>
        <taxon>Sphaerosporella</taxon>
    </lineage>
</organism>
<dbReference type="Pfam" id="PF07470">
    <property type="entry name" value="Glyco_hydro_88"/>
    <property type="match status" value="1"/>
</dbReference>
<dbReference type="PANTHER" id="PTHR33886">
    <property type="entry name" value="UNSATURATED RHAMNOGALACTURONAN HYDROLASE (EUROFUNG)"/>
    <property type="match status" value="1"/>
</dbReference>
<dbReference type="SUPFAM" id="SSF48208">
    <property type="entry name" value="Six-hairpin glycosidases"/>
    <property type="match status" value="1"/>
</dbReference>
<dbReference type="PANTHER" id="PTHR33886:SF9">
    <property type="entry name" value="UNSATURATED RHAMNOGALACTURONAN HYDROLASE (EUROFUNG)"/>
    <property type="match status" value="1"/>
</dbReference>
<keyword evidence="2" id="KW-0732">Signal</keyword>
<dbReference type="AlphaFoldDB" id="A0A5J5F6G7"/>
<evidence type="ECO:0000313" key="4">
    <source>
        <dbReference type="Proteomes" id="UP000326924"/>
    </source>
</evidence>
<keyword evidence="4" id="KW-1185">Reference proteome</keyword>
<dbReference type="Gene3D" id="1.50.10.10">
    <property type="match status" value="1"/>
</dbReference>